<evidence type="ECO:0000313" key="2">
    <source>
        <dbReference type="Proteomes" id="UP000005636"/>
    </source>
</evidence>
<keyword evidence="2" id="KW-1185">Reference proteome</keyword>
<protein>
    <submittedName>
        <fullName evidence="1">Uncharacterized protein</fullName>
    </submittedName>
</protein>
<dbReference type="EMBL" id="CP003125">
    <property type="protein sequence ID" value="AEV18018.1"/>
    <property type="molecule type" value="Genomic_DNA"/>
</dbReference>
<reference evidence="1 2" key="1">
    <citation type="submission" date="2011-11" db="EMBL/GenBank/DDBJ databases">
        <title>Complete genome sequence of thermophilic Geobacillus thermoleovorans CCB_US3_UF5.</title>
        <authorList>
            <person name="Muhd Sakaff M.K.L."/>
            <person name="Abdul Rahman A.Y."/>
            <person name="Saito J.A."/>
            <person name="Hou S."/>
            <person name="Alam M."/>
        </authorList>
    </citation>
    <scope>NUCLEOTIDE SEQUENCE [LARGE SCALE GENOMIC DNA]</scope>
    <source>
        <strain evidence="1 2">CCB_US3_UF5</strain>
    </source>
</reference>
<accession>A0ABM5MEM2</accession>
<proteinExistence type="predicted"/>
<organism evidence="1 2">
    <name type="scientific">Geobacillus thermoleovorans CCB_US3_UF5</name>
    <dbReference type="NCBI Taxonomy" id="1111068"/>
    <lineage>
        <taxon>Bacteria</taxon>
        <taxon>Bacillati</taxon>
        <taxon>Bacillota</taxon>
        <taxon>Bacilli</taxon>
        <taxon>Bacillales</taxon>
        <taxon>Anoxybacillaceae</taxon>
        <taxon>Geobacillus</taxon>
        <taxon>Geobacillus thermoleovorans group</taxon>
    </lineage>
</organism>
<evidence type="ECO:0000313" key="1">
    <source>
        <dbReference type="EMBL" id="AEV18018.1"/>
    </source>
</evidence>
<sequence>MGGRPCFVHQTVKKTPFSSCFSRRQYGTMKEGKKREGKTNGRVVGDIQHCLIACSCVFDWFLLA</sequence>
<dbReference type="Proteomes" id="UP000005636">
    <property type="component" value="Chromosome"/>
</dbReference>
<name>A0ABM5MEM2_GEOTH</name>
<gene>
    <name evidence="1" type="ORF">GTCCBUS3UF5_6950</name>
</gene>